<feature type="transmembrane region" description="Helical" evidence="1">
    <location>
        <begin position="246"/>
        <end position="265"/>
    </location>
</feature>
<feature type="transmembrane region" description="Helical" evidence="1">
    <location>
        <begin position="215"/>
        <end position="234"/>
    </location>
</feature>
<reference evidence="3 4" key="1">
    <citation type="submission" date="2024-09" db="EMBL/GenBank/DDBJ databases">
        <authorList>
            <person name="Sun Q."/>
            <person name="Mori K."/>
        </authorList>
    </citation>
    <scope>NUCLEOTIDE SEQUENCE [LARGE SCALE GENOMIC DNA]</scope>
    <source>
        <strain evidence="3 4">CCM 7904</strain>
    </source>
</reference>
<dbReference type="RefSeq" id="WP_265505472.1">
    <property type="nucleotide sequence ID" value="NZ_JAOTBE010000002.1"/>
</dbReference>
<feature type="transmembrane region" description="Helical" evidence="1">
    <location>
        <begin position="271"/>
        <end position="288"/>
    </location>
</feature>
<feature type="domain" description="EamA" evidence="2">
    <location>
        <begin position="10"/>
        <end position="140"/>
    </location>
</feature>
<dbReference type="Pfam" id="PF00892">
    <property type="entry name" value="EamA"/>
    <property type="match status" value="2"/>
</dbReference>
<keyword evidence="1" id="KW-1133">Transmembrane helix</keyword>
<gene>
    <name evidence="3" type="ORF">ACFFIZ_12100</name>
</gene>
<proteinExistence type="predicted"/>
<organism evidence="3 4">
    <name type="scientific">Paracoccus rhizosphaerae</name>
    <dbReference type="NCBI Taxonomy" id="1133347"/>
    <lineage>
        <taxon>Bacteria</taxon>
        <taxon>Pseudomonadati</taxon>
        <taxon>Pseudomonadota</taxon>
        <taxon>Alphaproteobacteria</taxon>
        <taxon>Rhodobacterales</taxon>
        <taxon>Paracoccaceae</taxon>
        <taxon>Paracoccus</taxon>
    </lineage>
</organism>
<feature type="transmembrane region" description="Helical" evidence="1">
    <location>
        <begin position="126"/>
        <end position="144"/>
    </location>
</feature>
<name>A0ABV6CP63_9RHOB</name>
<protein>
    <submittedName>
        <fullName evidence="3">DMT family transporter</fullName>
    </submittedName>
</protein>
<dbReference type="EMBL" id="JBHLWQ010000115">
    <property type="protein sequence ID" value="MFC0201021.1"/>
    <property type="molecule type" value="Genomic_DNA"/>
</dbReference>
<dbReference type="SUPFAM" id="SSF103481">
    <property type="entry name" value="Multidrug resistance efflux transporter EmrE"/>
    <property type="match status" value="2"/>
</dbReference>
<evidence type="ECO:0000256" key="1">
    <source>
        <dbReference type="SAM" id="Phobius"/>
    </source>
</evidence>
<feature type="transmembrane region" description="Helical" evidence="1">
    <location>
        <begin position="42"/>
        <end position="59"/>
    </location>
</feature>
<feature type="transmembrane region" description="Helical" evidence="1">
    <location>
        <begin position="150"/>
        <end position="168"/>
    </location>
</feature>
<sequence length="294" mass="30714">MTPRDHPGLGMGVMALAMLLLPMGDAITKALTAVAPPFEVTVWRATAQALWFVPVALVLRRRLGGPLVTRAAVLSGVCLIGVSFCLISAFQHMPIATAIAIFFLEPLLLTLLAGPLLGEVPGPRRLAAVGLGLVGALVVIRPNFAVYGPVTLMPVLAALLYALNVVVMRSATRRQSALSLQIGAAACAAVLGLAALAGAWALGRTPANLMHAPSWAQFAIVGAGALAAVTFLMITQAFSLAEASMLAPLQYLEIVGATVIGWLVFGDLPDGWTWVGTAIILSAGLYVWHRERQA</sequence>
<evidence type="ECO:0000313" key="4">
    <source>
        <dbReference type="Proteomes" id="UP001589795"/>
    </source>
</evidence>
<feature type="domain" description="EamA" evidence="2">
    <location>
        <begin position="153"/>
        <end position="283"/>
    </location>
</feature>
<feature type="transmembrane region" description="Helical" evidence="1">
    <location>
        <begin position="71"/>
        <end position="89"/>
    </location>
</feature>
<dbReference type="PANTHER" id="PTHR22911:SF103">
    <property type="entry name" value="BLR2811 PROTEIN"/>
    <property type="match status" value="1"/>
</dbReference>
<comment type="caution">
    <text evidence="3">The sequence shown here is derived from an EMBL/GenBank/DDBJ whole genome shotgun (WGS) entry which is preliminary data.</text>
</comment>
<dbReference type="PANTHER" id="PTHR22911">
    <property type="entry name" value="ACYL-MALONYL CONDENSING ENZYME-RELATED"/>
    <property type="match status" value="1"/>
</dbReference>
<dbReference type="InterPro" id="IPR000620">
    <property type="entry name" value="EamA_dom"/>
</dbReference>
<keyword evidence="1" id="KW-0472">Membrane</keyword>
<dbReference type="Proteomes" id="UP001589795">
    <property type="component" value="Unassembled WGS sequence"/>
</dbReference>
<evidence type="ECO:0000313" key="3">
    <source>
        <dbReference type="EMBL" id="MFC0201021.1"/>
    </source>
</evidence>
<feature type="transmembrane region" description="Helical" evidence="1">
    <location>
        <begin position="95"/>
        <end position="114"/>
    </location>
</feature>
<accession>A0ABV6CP63</accession>
<keyword evidence="1" id="KW-0812">Transmembrane</keyword>
<evidence type="ECO:0000259" key="2">
    <source>
        <dbReference type="Pfam" id="PF00892"/>
    </source>
</evidence>
<feature type="transmembrane region" description="Helical" evidence="1">
    <location>
        <begin position="180"/>
        <end position="203"/>
    </location>
</feature>
<dbReference type="InterPro" id="IPR037185">
    <property type="entry name" value="EmrE-like"/>
</dbReference>
<keyword evidence="4" id="KW-1185">Reference proteome</keyword>